<accession>A0A3B1BNU7</accession>
<feature type="compositionally biased region" description="Basic and acidic residues" evidence="1">
    <location>
        <begin position="579"/>
        <end position="597"/>
    </location>
</feature>
<dbReference type="AlphaFoldDB" id="A0A3B1BNU7"/>
<name>A0A3B1BNU7_9ZZZZ</name>
<protein>
    <submittedName>
        <fullName evidence="4">Diguanylate cyclase/phosphodiesterase (GGDEF &amp; EAL domains) with PAS/PAC sensor(S)</fullName>
    </submittedName>
</protein>
<dbReference type="Gene3D" id="3.30.70.270">
    <property type="match status" value="1"/>
</dbReference>
<dbReference type="Gene3D" id="3.20.20.450">
    <property type="entry name" value="EAL domain"/>
    <property type="match status" value="1"/>
</dbReference>
<dbReference type="Pfam" id="PF00563">
    <property type="entry name" value="EAL"/>
    <property type="match status" value="1"/>
</dbReference>
<dbReference type="SUPFAM" id="SSF141868">
    <property type="entry name" value="EAL domain-like"/>
    <property type="match status" value="1"/>
</dbReference>
<feature type="region of interest" description="Disordered" evidence="1">
    <location>
        <begin position="578"/>
        <end position="601"/>
    </location>
</feature>
<feature type="domain" description="GGDEF" evidence="3">
    <location>
        <begin position="431"/>
        <end position="582"/>
    </location>
</feature>
<dbReference type="CDD" id="cd01948">
    <property type="entry name" value="EAL"/>
    <property type="match status" value="1"/>
</dbReference>
<proteinExistence type="predicted"/>
<dbReference type="InterPro" id="IPR043128">
    <property type="entry name" value="Rev_trsase/Diguanyl_cyclase"/>
</dbReference>
<dbReference type="SUPFAM" id="SSF54631">
    <property type="entry name" value="CBS-domain pair"/>
    <property type="match status" value="1"/>
</dbReference>
<dbReference type="Pfam" id="PF00571">
    <property type="entry name" value="CBS"/>
    <property type="match status" value="1"/>
</dbReference>
<sequence length="615" mass="69961">MSMIDLISVLSNIIDQKTVLPVFQPIVNIHQQNIHGYESLSRGPSDSPLHSALALFDVAERGNRLCELELLCRRLALAQFGEQNLPGKIFLNASPMTLLQAENHPDKTLQLLKAIGVAPERVVIELTERHPLDDYDIIRQATLHYREMGFQIAIDDLGAGYAGLRLWSELRPNYVKIDRHFIQGIHEDKVKQEFVRSILDIANGLDCKVIAEGIEIAEEFEVVSDMDIEFGQGYYIARPMATPEKFVSQEMFSHRQRRQFLTRPARLSESVALLLRETPCVMPDARVEDAVDIFYNNKSLMTLAVVDEQQKPLGRMRRNIAMELFVNLYGRSLYGDKPISEFMEDNAVVVDKSISVEQASKIITDNTRFEIEDDFIVVDDGRFVGIGKVVDLLKKITDLQIRNARYANPLTLLPGNVPIYELIDQLLEEEKAFTIAYCDLDNFKPFNDVYGYNQGDKVLRKVAEIFTDHVDPAQDFVGHVGGDDFILIFCSEDWQMRCEKILSVFSREVLSFYSTNDQTQGGILARDRQGQEQLFPVLSLSIGSTRPDLNRCQSHHDVAALASEAKRQAKLRKGNSLFLDRRSGPDTHNENMDDQNKLPRRKLAPTVFRCQQRGI</sequence>
<dbReference type="GO" id="GO:0071111">
    <property type="term" value="F:cyclic-guanylate-specific phosphodiesterase activity"/>
    <property type="evidence" value="ECO:0007669"/>
    <property type="project" value="InterPro"/>
</dbReference>
<dbReference type="SMART" id="SM00267">
    <property type="entry name" value="GGDEF"/>
    <property type="match status" value="1"/>
</dbReference>
<evidence type="ECO:0000256" key="1">
    <source>
        <dbReference type="SAM" id="MobiDB-lite"/>
    </source>
</evidence>
<dbReference type="InterPro" id="IPR046342">
    <property type="entry name" value="CBS_dom_sf"/>
</dbReference>
<organism evidence="4">
    <name type="scientific">hydrothermal vent metagenome</name>
    <dbReference type="NCBI Taxonomy" id="652676"/>
    <lineage>
        <taxon>unclassified sequences</taxon>
        <taxon>metagenomes</taxon>
        <taxon>ecological metagenomes</taxon>
    </lineage>
</organism>
<dbReference type="PROSITE" id="PS50887">
    <property type="entry name" value="GGDEF"/>
    <property type="match status" value="1"/>
</dbReference>
<dbReference type="Gene3D" id="3.10.580.10">
    <property type="entry name" value="CBS-domain"/>
    <property type="match status" value="1"/>
</dbReference>
<dbReference type="Pfam" id="PF00990">
    <property type="entry name" value="GGDEF"/>
    <property type="match status" value="1"/>
</dbReference>
<evidence type="ECO:0000259" key="3">
    <source>
        <dbReference type="PROSITE" id="PS50887"/>
    </source>
</evidence>
<dbReference type="InterPro" id="IPR035919">
    <property type="entry name" value="EAL_sf"/>
</dbReference>
<dbReference type="CDD" id="cd01949">
    <property type="entry name" value="GGDEF"/>
    <property type="match status" value="1"/>
</dbReference>
<dbReference type="EMBL" id="UOFZ01000104">
    <property type="protein sequence ID" value="VAX13168.1"/>
    <property type="molecule type" value="Genomic_DNA"/>
</dbReference>
<dbReference type="PROSITE" id="PS50883">
    <property type="entry name" value="EAL"/>
    <property type="match status" value="1"/>
</dbReference>
<dbReference type="SMART" id="SM00052">
    <property type="entry name" value="EAL"/>
    <property type="match status" value="1"/>
</dbReference>
<dbReference type="InterPro" id="IPR029787">
    <property type="entry name" value="Nucleotide_cyclase"/>
</dbReference>
<dbReference type="SUPFAM" id="SSF55073">
    <property type="entry name" value="Nucleotide cyclase"/>
    <property type="match status" value="1"/>
</dbReference>
<dbReference type="InterPro" id="IPR000160">
    <property type="entry name" value="GGDEF_dom"/>
</dbReference>
<evidence type="ECO:0000259" key="2">
    <source>
        <dbReference type="PROSITE" id="PS50883"/>
    </source>
</evidence>
<dbReference type="InterPro" id="IPR050706">
    <property type="entry name" value="Cyclic-di-GMP_PDE-like"/>
</dbReference>
<dbReference type="InterPro" id="IPR001633">
    <property type="entry name" value="EAL_dom"/>
</dbReference>
<evidence type="ECO:0000313" key="4">
    <source>
        <dbReference type="EMBL" id="VAX13168.1"/>
    </source>
</evidence>
<dbReference type="InterPro" id="IPR000644">
    <property type="entry name" value="CBS_dom"/>
</dbReference>
<dbReference type="PANTHER" id="PTHR33121">
    <property type="entry name" value="CYCLIC DI-GMP PHOSPHODIESTERASE PDEF"/>
    <property type="match status" value="1"/>
</dbReference>
<dbReference type="PANTHER" id="PTHR33121:SF76">
    <property type="entry name" value="SIGNALING PROTEIN"/>
    <property type="match status" value="1"/>
</dbReference>
<dbReference type="NCBIfam" id="TIGR00254">
    <property type="entry name" value="GGDEF"/>
    <property type="match status" value="1"/>
</dbReference>
<reference evidence="4" key="1">
    <citation type="submission" date="2018-06" db="EMBL/GenBank/DDBJ databases">
        <authorList>
            <person name="Zhirakovskaya E."/>
        </authorList>
    </citation>
    <scope>NUCLEOTIDE SEQUENCE</scope>
</reference>
<gene>
    <name evidence="4" type="ORF">MNBD_GAMMA24-1928</name>
</gene>
<feature type="domain" description="EAL" evidence="2">
    <location>
        <begin position="3"/>
        <end position="253"/>
    </location>
</feature>